<feature type="binding site" evidence="7">
    <location>
        <position position="58"/>
    </location>
    <ligand>
        <name>carbamoyl phosphate</name>
        <dbReference type="ChEBI" id="CHEBI:58228"/>
    </ligand>
</feature>
<feature type="domain" description="Aspartate/ornithine carbamoyltransferase Asp/Orn-binding" evidence="8">
    <location>
        <begin position="158"/>
        <end position="304"/>
    </location>
</feature>
<dbReference type="GO" id="GO:0006207">
    <property type="term" value="P:'de novo' pyrimidine nucleobase biosynthetic process"/>
    <property type="evidence" value="ECO:0007669"/>
    <property type="project" value="InterPro"/>
</dbReference>
<feature type="binding site" evidence="7">
    <location>
        <position position="107"/>
    </location>
    <ligand>
        <name>carbamoyl phosphate</name>
        <dbReference type="ChEBI" id="CHEBI:58228"/>
    </ligand>
</feature>
<comment type="pathway">
    <text evidence="1 7">Pyrimidine metabolism; UMP biosynthesis via de novo pathway; (S)-dihydroorotate from bicarbonate: step 2/3.</text>
</comment>
<dbReference type="PANTHER" id="PTHR45753:SF6">
    <property type="entry name" value="ASPARTATE CARBAMOYLTRANSFERASE"/>
    <property type="match status" value="1"/>
</dbReference>
<protein>
    <recommendedName>
        <fullName evidence="7">Aspartate carbamoyltransferase</fullName>
        <ecNumber evidence="7">2.1.3.2</ecNumber>
    </recommendedName>
    <alternativeName>
        <fullName evidence="7">Aspartate transcarbamylase</fullName>
        <shortName evidence="7">ATCase</shortName>
    </alternativeName>
</protein>
<dbReference type="HAMAP" id="MF_00001">
    <property type="entry name" value="Asp_carb_tr"/>
    <property type="match status" value="1"/>
</dbReference>
<feature type="binding site" evidence="7">
    <location>
        <position position="268"/>
    </location>
    <ligand>
        <name>carbamoyl phosphate</name>
        <dbReference type="ChEBI" id="CHEBI:58228"/>
    </ligand>
</feature>
<feature type="domain" description="Aspartate/ornithine carbamoyltransferase carbamoyl-P binding" evidence="9">
    <location>
        <begin position="3"/>
        <end position="147"/>
    </location>
</feature>
<proteinExistence type="inferred from homology"/>
<dbReference type="GO" id="GO:0005829">
    <property type="term" value="C:cytosol"/>
    <property type="evidence" value="ECO:0007669"/>
    <property type="project" value="TreeGrafter"/>
</dbReference>
<evidence type="ECO:0000256" key="2">
    <source>
        <dbReference type="ARBA" id="ARBA00008896"/>
    </source>
</evidence>
<evidence type="ECO:0000256" key="1">
    <source>
        <dbReference type="ARBA" id="ARBA00004852"/>
    </source>
</evidence>
<feature type="binding site" evidence="7">
    <location>
        <position position="269"/>
    </location>
    <ligand>
        <name>carbamoyl phosphate</name>
        <dbReference type="ChEBI" id="CHEBI:58228"/>
    </ligand>
</feature>
<dbReference type="PRINTS" id="PR00101">
    <property type="entry name" value="ATCASE"/>
</dbReference>
<dbReference type="InterPro" id="IPR036901">
    <property type="entry name" value="Asp/Orn_carbamoylTrfase_sf"/>
</dbReference>
<reference evidence="10 11" key="1">
    <citation type="submission" date="2018-05" db="EMBL/GenBank/DDBJ databases">
        <title>Lujinxingia marina gen. nov. sp. nov., a new facultative anaerobic member of the class Deltaproteobacteria, and proposal of Lujinxingaceae fam. nov.</title>
        <authorList>
            <person name="Li C.-M."/>
        </authorList>
    </citation>
    <scope>NUCLEOTIDE SEQUENCE [LARGE SCALE GENOMIC DNA]</scope>
    <source>
        <strain evidence="10 11">B210</strain>
    </source>
</reference>
<name>A0A328C870_9DELT</name>
<dbReference type="AlphaFoldDB" id="A0A328C870"/>
<keyword evidence="3 7" id="KW-0808">Transferase</keyword>
<evidence type="ECO:0000259" key="8">
    <source>
        <dbReference type="Pfam" id="PF00185"/>
    </source>
</evidence>
<dbReference type="GO" id="GO:0044205">
    <property type="term" value="P:'de novo' UMP biosynthetic process"/>
    <property type="evidence" value="ECO:0007669"/>
    <property type="project" value="UniProtKB-UniRule"/>
</dbReference>
<dbReference type="InterPro" id="IPR006130">
    <property type="entry name" value="Asp/Orn_carbamoylTrfase"/>
</dbReference>
<keyword evidence="4 7" id="KW-0665">Pyrimidine biosynthesis</keyword>
<dbReference type="NCBIfam" id="NF002032">
    <property type="entry name" value="PRK00856.1"/>
    <property type="match status" value="1"/>
</dbReference>
<dbReference type="Gene3D" id="3.40.50.1370">
    <property type="entry name" value="Aspartate/ornithine carbamoyltransferase"/>
    <property type="match status" value="2"/>
</dbReference>
<evidence type="ECO:0000256" key="6">
    <source>
        <dbReference type="ARBA" id="ARBA00048859"/>
    </source>
</evidence>
<dbReference type="GO" id="GO:0004070">
    <property type="term" value="F:aspartate carbamoyltransferase activity"/>
    <property type="evidence" value="ECO:0007669"/>
    <property type="project" value="UniProtKB-UniRule"/>
</dbReference>
<evidence type="ECO:0000313" key="11">
    <source>
        <dbReference type="Proteomes" id="UP000249169"/>
    </source>
</evidence>
<evidence type="ECO:0000259" key="9">
    <source>
        <dbReference type="Pfam" id="PF02729"/>
    </source>
</evidence>
<dbReference type="PRINTS" id="PR00100">
    <property type="entry name" value="AOTCASE"/>
</dbReference>
<keyword evidence="11" id="KW-1185">Reference proteome</keyword>
<evidence type="ECO:0000256" key="4">
    <source>
        <dbReference type="ARBA" id="ARBA00022975"/>
    </source>
</evidence>
<gene>
    <name evidence="7" type="primary">pyrB</name>
    <name evidence="10" type="ORF">DL240_06340</name>
</gene>
<sequence>MMNLIGLQELSRQRMIALLDASERYLSEDGQVITPAEDRELLREQTFALLFLEPSTRTRTSFDLAIQRLGGRSVTISGQGSSLQKGESAADTCKTVAAMGVDGLVVRHHDRHLPHVLSERMNLPVINAGNGSGEHPTQGLLDALTLRRHFNSGEGLSGLKIAIVGDIVHSRVARSDAHIFSALGADVLLAGPRMLLPTEAQLDAWPARVTTSRKEALRWADAVVVLRIQQERLRGSVVDPHRYASDWGIDQSVIEQYMSPLTVILHPGPVIRGVELSDPVIDSPQSLIWRQVTHGVAVRQAVIAAYFGPREERA</sequence>
<dbReference type="NCBIfam" id="TIGR00670">
    <property type="entry name" value="asp_carb_tr"/>
    <property type="match status" value="1"/>
</dbReference>
<dbReference type="EC" id="2.1.3.2" evidence="7"/>
<accession>A0A328C870</accession>
<comment type="catalytic activity">
    <reaction evidence="6 7">
        <text>carbamoyl phosphate + L-aspartate = N-carbamoyl-L-aspartate + phosphate + H(+)</text>
        <dbReference type="Rhea" id="RHEA:20013"/>
        <dbReference type="ChEBI" id="CHEBI:15378"/>
        <dbReference type="ChEBI" id="CHEBI:29991"/>
        <dbReference type="ChEBI" id="CHEBI:32814"/>
        <dbReference type="ChEBI" id="CHEBI:43474"/>
        <dbReference type="ChEBI" id="CHEBI:58228"/>
        <dbReference type="EC" id="2.1.3.2"/>
    </reaction>
</comment>
<comment type="caution">
    <text evidence="10">The sequence shown here is derived from an EMBL/GenBank/DDBJ whole genome shotgun (WGS) entry which is preliminary data.</text>
</comment>
<dbReference type="InterPro" id="IPR006131">
    <property type="entry name" value="Asp_carbamoyltransf_Asp/Orn-bd"/>
</dbReference>
<evidence type="ECO:0000256" key="5">
    <source>
        <dbReference type="ARBA" id="ARBA00043884"/>
    </source>
</evidence>
<dbReference type="Pfam" id="PF02729">
    <property type="entry name" value="OTCace_N"/>
    <property type="match status" value="1"/>
</dbReference>
<comment type="similarity">
    <text evidence="2 7">Belongs to the aspartate/ornithine carbamoyltransferase superfamily. ATCase family.</text>
</comment>
<evidence type="ECO:0000256" key="3">
    <source>
        <dbReference type="ARBA" id="ARBA00022679"/>
    </source>
</evidence>
<dbReference type="GO" id="GO:0016597">
    <property type="term" value="F:amino acid binding"/>
    <property type="evidence" value="ECO:0007669"/>
    <property type="project" value="InterPro"/>
</dbReference>
<feature type="binding site" evidence="7">
    <location>
        <position position="171"/>
    </location>
    <ligand>
        <name>L-aspartate</name>
        <dbReference type="ChEBI" id="CHEBI:29991"/>
    </ligand>
</feature>
<dbReference type="InterPro" id="IPR006132">
    <property type="entry name" value="Asp/Orn_carbamoyltranf_P-bd"/>
</dbReference>
<dbReference type="Pfam" id="PF00185">
    <property type="entry name" value="OTCace"/>
    <property type="match status" value="1"/>
</dbReference>
<dbReference type="PROSITE" id="PS00097">
    <property type="entry name" value="CARBAMOYLTRANSFERASE"/>
    <property type="match status" value="1"/>
</dbReference>
<dbReference type="GO" id="GO:0006520">
    <property type="term" value="P:amino acid metabolic process"/>
    <property type="evidence" value="ECO:0007669"/>
    <property type="project" value="InterPro"/>
</dbReference>
<dbReference type="EMBL" id="QHKO01000002">
    <property type="protein sequence ID" value="RAL23770.1"/>
    <property type="molecule type" value="Genomic_DNA"/>
</dbReference>
<organism evidence="10 11">
    <name type="scientific">Lujinxingia litoralis</name>
    <dbReference type="NCBI Taxonomy" id="2211119"/>
    <lineage>
        <taxon>Bacteria</taxon>
        <taxon>Deltaproteobacteria</taxon>
        <taxon>Bradymonadales</taxon>
        <taxon>Lujinxingiaceae</taxon>
        <taxon>Lujinxingia</taxon>
    </lineage>
</organism>
<dbReference type="PANTHER" id="PTHR45753">
    <property type="entry name" value="ORNITHINE CARBAMOYLTRANSFERASE, MITOCHONDRIAL"/>
    <property type="match status" value="1"/>
</dbReference>
<comment type="subunit">
    <text evidence="7">Heterododecamer (2C3:3R2) of six catalytic PyrB chains organized as two trimers (C3), and six regulatory PyrI chains organized as three dimers (R2).</text>
</comment>
<dbReference type="Proteomes" id="UP000249169">
    <property type="component" value="Unassembled WGS sequence"/>
</dbReference>
<dbReference type="SUPFAM" id="SSF53671">
    <property type="entry name" value="Aspartate/ornithine carbamoyltransferase"/>
    <property type="match status" value="1"/>
</dbReference>
<feature type="binding site" evidence="7">
    <location>
        <position position="138"/>
    </location>
    <ligand>
        <name>carbamoyl phosphate</name>
        <dbReference type="ChEBI" id="CHEBI:58228"/>
    </ligand>
</feature>
<comment type="function">
    <text evidence="5 7">Catalyzes the condensation of carbamoyl phosphate and aspartate to form carbamoyl aspartate and inorganic phosphate, the committed step in the de novo pyrimidine nucleotide biosynthesis pathway.</text>
</comment>
<evidence type="ECO:0000256" key="7">
    <source>
        <dbReference type="HAMAP-Rule" id="MF_00001"/>
    </source>
</evidence>
<feature type="binding site" evidence="7">
    <location>
        <position position="135"/>
    </location>
    <ligand>
        <name>carbamoyl phosphate</name>
        <dbReference type="ChEBI" id="CHEBI:58228"/>
    </ligand>
</feature>
<feature type="binding site" evidence="7">
    <location>
        <position position="85"/>
    </location>
    <ligand>
        <name>L-aspartate</name>
        <dbReference type="ChEBI" id="CHEBI:29991"/>
    </ligand>
</feature>
<dbReference type="InterPro" id="IPR002082">
    <property type="entry name" value="Asp_carbamoyltransf"/>
</dbReference>
<dbReference type="UniPathway" id="UPA00070">
    <property type="reaction ID" value="UER00116"/>
</dbReference>
<feature type="binding site" evidence="7">
    <location>
        <position position="57"/>
    </location>
    <ligand>
        <name>carbamoyl phosphate</name>
        <dbReference type="ChEBI" id="CHEBI:58228"/>
    </ligand>
</feature>
<feature type="binding site" evidence="7">
    <location>
        <position position="227"/>
    </location>
    <ligand>
        <name>L-aspartate</name>
        <dbReference type="ChEBI" id="CHEBI:29991"/>
    </ligand>
</feature>
<evidence type="ECO:0000313" key="10">
    <source>
        <dbReference type="EMBL" id="RAL23770.1"/>
    </source>
</evidence>